<dbReference type="PANTHER" id="PTHR12320:SF1">
    <property type="entry name" value="PROTEIN PHOSPHATASE PTC7 HOMOLOG"/>
    <property type="match status" value="1"/>
</dbReference>
<feature type="domain" description="PPM-type phosphatase" evidence="2">
    <location>
        <begin position="41"/>
        <end position="287"/>
    </location>
</feature>
<proteinExistence type="inferred from homology"/>
<dbReference type="PANTHER" id="PTHR12320">
    <property type="entry name" value="PROTEIN PHOSPHATASE 2C"/>
    <property type="match status" value="1"/>
</dbReference>
<comment type="cofactor">
    <cofactor evidence="1">
        <name>Mg(2+)</name>
        <dbReference type="ChEBI" id="CHEBI:18420"/>
    </cofactor>
</comment>
<sequence>MKYKAAIVGLAAFLFTSPKVGEYLDFQKKLLSADAFKGKFRSGSTIIPHPEKAYKGGEDALIVKDRLIAVADGVGGWASEGVDPGLYSKQLVKFIGEEFDKNPNATPKEILTIANDKTTHIGTSTCVIAILEPQKQAIATTVLGDSSYLLLRPENGTLKKIFRSKEQQKSFNFPFQCGTGGDHPRLAFDMRHQVKHNDIIVMGSDGVFDNCFDEEIIEIIQKDSNSKLAPLEADPKQFSEKIAQLSSAHGHDRTWRSPFQVEAEKAYRRRVFAGGKLDDVSVIVSQISLEE</sequence>
<evidence type="ECO:0000313" key="3">
    <source>
        <dbReference type="EMBL" id="CAI2371081.1"/>
    </source>
</evidence>
<keyword evidence="1" id="KW-0460">Magnesium</keyword>
<comment type="caution">
    <text evidence="3">The sequence shown here is derived from an EMBL/GenBank/DDBJ whole genome shotgun (WGS) entry which is preliminary data.</text>
</comment>
<dbReference type="AlphaFoldDB" id="A0AAD1XGF6"/>
<gene>
    <name evidence="3" type="ORF">ECRASSUSDP1_LOCUS12401</name>
</gene>
<dbReference type="InterPro" id="IPR001932">
    <property type="entry name" value="PPM-type_phosphatase-like_dom"/>
</dbReference>
<dbReference type="SUPFAM" id="SSF81606">
    <property type="entry name" value="PP2C-like"/>
    <property type="match status" value="1"/>
</dbReference>
<dbReference type="GO" id="GO:0046872">
    <property type="term" value="F:metal ion binding"/>
    <property type="evidence" value="ECO:0007669"/>
    <property type="project" value="UniProtKB-UniRule"/>
</dbReference>
<keyword evidence="1" id="KW-0378">Hydrolase</keyword>
<comment type="cofactor">
    <cofactor evidence="1">
        <name>Mn(2+)</name>
        <dbReference type="ChEBI" id="CHEBI:29035"/>
    </cofactor>
</comment>
<dbReference type="SMART" id="SM00331">
    <property type="entry name" value="PP2C_SIG"/>
    <property type="match status" value="1"/>
</dbReference>
<evidence type="ECO:0000256" key="1">
    <source>
        <dbReference type="RuleBase" id="RU366020"/>
    </source>
</evidence>
<dbReference type="InterPro" id="IPR036457">
    <property type="entry name" value="PPM-type-like_dom_sf"/>
</dbReference>
<dbReference type="PROSITE" id="PS51746">
    <property type="entry name" value="PPM_2"/>
    <property type="match status" value="1"/>
</dbReference>
<dbReference type="InterPro" id="IPR039123">
    <property type="entry name" value="PPTC7"/>
</dbReference>
<dbReference type="GO" id="GO:0004722">
    <property type="term" value="F:protein serine/threonine phosphatase activity"/>
    <property type="evidence" value="ECO:0007669"/>
    <property type="project" value="UniProtKB-EC"/>
</dbReference>
<evidence type="ECO:0000259" key="2">
    <source>
        <dbReference type="PROSITE" id="PS51746"/>
    </source>
</evidence>
<comment type="catalytic activity">
    <reaction evidence="1">
        <text>O-phospho-L-threonyl-[protein] + H2O = L-threonyl-[protein] + phosphate</text>
        <dbReference type="Rhea" id="RHEA:47004"/>
        <dbReference type="Rhea" id="RHEA-COMP:11060"/>
        <dbReference type="Rhea" id="RHEA-COMP:11605"/>
        <dbReference type="ChEBI" id="CHEBI:15377"/>
        <dbReference type="ChEBI" id="CHEBI:30013"/>
        <dbReference type="ChEBI" id="CHEBI:43474"/>
        <dbReference type="ChEBI" id="CHEBI:61977"/>
        <dbReference type="EC" id="3.1.3.16"/>
    </reaction>
</comment>
<dbReference type="EMBL" id="CAMPGE010012305">
    <property type="protein sequence ID" value="CAI2371081.1"/>
    <property type="molecule type" value="Genomic_DNA"/>
</dbReference>
<dbReference type="Proteomes" id="UP001295684">
    <property type="component" value="Unassembled WGS sequence"/>
</dbReference>
<keyword evidence="1" id="KW-0904">Protein phosphatase</keyword>
<comment type="catalytic activity">
    <reaction evidence="1">
        <text>O-phospho-L-seryl-[protein] + H2O = L-seryl-[protein] + phosphate</text>
        <dbReference type="Rhea" id="RHEA:20629"/>
        <dbReference type="Rhea" id="RHEA-COMP:9863"/>
        <dbReference type="Rhea" id="RHEA-COMP:11604"/>
        <dbReference type="ChEBI" id="CHEBI:15377"/>
        <dbReference type="ChEBI" id="CHEBI:29999"/>
        <dbReference type="ChEBI" id="CHEBI:43474"/>
        <dbReference type="ChEBI" id="CHEBI:83421"/>
        <dbReference type="EC" id="3.1.3.16"/>
    </reaction>
</comment>
<evidence type="ECO:0000313" key="4">
    <source>
        <dbReference type="Proteomes" id="UP001295684"/>
    </source>
</evidence>
<keyword evidence="1" id="KW-0479">Metal-binding</keyword>
<accession>A0AAD1XGF6</accession>
<dbReference type="Pfam" id="PF07228">
    <property type="entry name" value="SpoIIE"/>
    <property type="match status" value="1"/>
</dbReference>
<keyword evidence="4" id="KW-1185">Reference proteome</keyword>
<protein>
    <recommendedName>
        <fullName evidence="1">Protein phosphatase</fullName>
        <ecNumber evidence="1">3.1.3.16</ecNumber>
    </recommendedName>
</protein>
<comment type="similarity">
    <text evidence="1">Belongs to the PP2C family.</text>
</comment>
<dbReference type="EC" id="3.1.3.16" evidence="1"/>
<name>A0AAD1XGF6_EUPCR</name>
<keyword evidence="1" id="KW-0464">Manganese</keyword>
<organism evidence="3 4">
    <name type="scientific">Euplotes crassus</name>
    <dbReference type="NCBI Taxonomy" id="5936"/>
    <lineage>
        <taxon>Eukaryota</taxon>
        <taxon>Sar</taxon>
        <taxon>Alveolata</taxon>
        <taxon>Ciliophora</taxon>
        <taxon>Intramacronucleata</taxon>
        <taxon>Spirotrichea</taxon>
        <taxon>Hypotrichia</taxon>
        <taxon>Euplotida</taxon>
        <taxon>Euplotidae</taxon>
        <taxon>Moneuplotes</taxon>
    </lineage>
</organism>
<dbReference type="Gene3D" id="3.60.40.10">
    <property type="entry name" value="PPM-type phosphatase domain"/>
    <property type="match status" value="1"/>
</dbReference>
<dbReference type="SMART" id="SM00332">
    <property type="entry name" value="PP2Cc"/>
    <property type="match status" value="1"/>
</dbReference>
<reference evidence="3" key="1">
    <citation type="submission" date="2023-07" db="EMBL/GenBank/DDBJ databases">
        <authorList>
            <consortium name="AG Swart"/>
            <person name="Singh M."/>
            <person name="Singh A."/>
            <person name="Seah K."/>
            <person name="Emmerich C."/>
        </authorList>
    </citation>
    <scope>NUCLEOTIDE SEQUENCE</scope>
    <source>
        <strain evidence="3">DP1</strain>
    </source>
</reference>